<protein>
    <recommendedName>
        <fullName evidence="13">Rad50/SbcC-type AAA domain-containing protein</fullName>
    </recommendedName>
</protein>
<evidence type="ECO:0000256" key="5">
    <source>
        <dbReference type="ARBA" id="ARBA00022741"/>
    </source>
</evidence>
<evidence type="ECO:0000313" key="14">
    <source>
        <dbReference type="EMBL" id="EFO23010.2"/>
    </source>
</evidence>
<name>A0A1S0TZX9_LOALO</name>
<comment type="similarity">
    <text evidence="3">Belongs to the SMC family. SMC6 subfamily.</text>
</comment>
<dbReference type="GO" id="GO:0035861">
    <property type="term" value="C:site of double-strand break"/>
    <property type="evidence" value="ECO:0007669"/>
    <property type="project" value="TreeGrafter"/>
</dbReference>
<evidence type="ECO:0000256" key="4">
    <source>
        <dbReference type="ARBA" id="ARBA00022454"/>
    </source>
</evidence>
<dbReference type="RefSeq" id="XP_020302840.1">
    <property type="nucleotide sequence ID" value="XM_020446867.1"/>
</dbReference>
<dbReference type="SUPFAM" id="SSF52540">
    <property type="entry name" value="P-loop containing nucleoside triphosphate hydrolases"/>
    <property type="match status" value="1"/>
</dbReference>
<feature type="coiled-coil region" evidence="12">
    <location>
        <begin position="680"/>
        <end position="725"/>
    </location>
</feature>
<evidence type="ECO:0000256" key="2">
    <source>
        <dbReference type="ARBA" id="ARBA00004286"/>
    </source>
</evidence>
<evidence type="ECO:0000256" key="6">
    <source>
        <dbReference type="ARBA" id="ARBA00022763"/>
    </source>
</evidence>
<keyword evidence="8 12" id="KW-0175">Coiled coil</keyword>
<evidence type="ECO:0000256" key="1">
    <source>
        <dbReference type="ARBA" id="ARBA00004123"/>
    </source>
</evidence>
<evidence type="ECO:0000256" key="7">
    <source>
        <dbReference type="ARBA" id="ARBA00022840"/>
    </source>
</evidence>
<keyword evidence="5" id="KW-0547">Nucleotide-binding</keyword>
<organism evidence="14">
    <name type="scientific">Loa loa</name>
    <name type="common">Eye worm</name>
    <name type="synonym">Filaria loa</name>
    <dbReference type="NCBI Taxonomy" id="7209"/>
    <lineage>
        <taxon>Eukaryota</taxon>
        <taxon>Metazoa</taxon>
        <taxon>Ecdysozoa</taxon>
        <taxon>Nematoda</taxon>
        <taxon>Chromadorea</taxon>
        <taxon>Rhabditida</taxon>
        <taxon>Spirurina</taxon>
        <taxon>Spiruromorpha</taxon>
        <taxon>Filarioidea</taxon>
        <taxon>Onchocercidae</taxon>
        <taxon>Loa</taxon>
    </lineage>
</organism>
<dbReference type="InterPro" id="IPR038729">
    <property type="entry name" value="Rad50/SbcC_AAA"/>
</dbReference>
<dbReference type="OMA" id="MCHDHFY"/>
<dbReference type="FunCoup" id="A0A1S0TZX9">
    <property type="interactions" value="2625"/>
</dbReference>
<feature type="domain" description="Rad50/SbcC-type AAA" evidence="13">
    <location>
        <begin position="49"/>
        <end position="277"/>
    </location>
</feature>
<dbReference type="KEGG" id="loa:LOAG_05474"/>
<gene>
    <name evidence="14" type="ORF">LOAG_05474</name>
</gene>
<dbReference type="Gene3D" id="3.40.50.300">
    <property type="entry name" value="P-loop containing nucleotide triphosphate hydrolases"/>
    <property type="match status" value="2"/>
</dbReference>
<dbReference type="GO" id="GO:0003684">
    <property type="term" value="F:damaged DNA binding"/>
    <property type="evidence" value="ECO:0007669"/>
    <property type="project" value="TreeGrafter"/>
</dbReference>
<dbReference type="PANTHER" id="PTHR19306">
    <property type="entry name" value="STRUCTURAL MAINTENANCE OF CHROMOSOMES 5,6 SMC5, SMC6"/>
    <property type="match status" value="1"/>
</dbReference>
<dbReference type="GO" id="GO:0030915">
    <property type="term" value="C:Smc5-Smc6 complex"/>
    <property type="evidence" value="ECO:0007669"/>
    <property type="project" value="TreeGrafter"/>
</dbReference>
<accession>A0A1S0TZX9</accession>
<dbReference type="PANTHER" id="PTHR19306:SF6">
    <property type="entry name" value="STRUCTURAL MAINTENANCE OF CHROMOSOMES PROTEIN 6"/>
    <property type="match status" value="1"/>
</dbReference>
<keyword evidence="6" id="KW-0227">DNA damage</keyword>
<dbReference type="GO" id="GO:0005634">
    <property type="term" value="C:nucleus"/>
    <property type="evidence" value="ECO:0007669"/>
    <property type="project" value="UniProtKB-SubCell"/>
</dbReference>
<evidence type="ECO:0000256" key="9">
    <source>
        <dbReference type="ARBA" id="ARBA00023172"/>
    </source>
</evidence>
<dbReference type="AlphaFoldDB" id="A0A1S0TZX9"/>
<comment type="subcellular location">
    <subcellularLocation>
        <location evidence="2">Chromosome</location>
    </subcellularLocation>
    <subcellularLocation>
        <location evidence="1">Nucleus</location>
    </subcellularLocation>
</comment>
<dbReference type="GO" id="GO:0000724">
    <property type="term" value="P:double-strand break repair via homologous recombination"/>
    <property type="evidence" value="ECO:0007669"/>
    <property type="project" value="TreeGrafter"/>
</dbReference>
<dbReference type="Gene3D" id="1.10.287.1490">
    <property type="match status" value="1"/>
</dbReference>
<dbReference type="GO" id="GO:0016887">
    <property type="term" value="F:ATP hydrolysis activity"/>
    <property type="evidence" value="ECO:0007669"/>
    <property type="project" value="InterPro"/>
</dbReference>
<feature type="coiled-coil region" evidence="12">
    <location>
        <begin position="249"/>
        <end position="279"/>
    </location>
</feature>
<keyword evidence="7" id="KW-0067">ATP-binding</keyword>
<feature type="coiled-coil region" evidence="12">
    <location>
        <begin position="791"/>
        <end position="936"/>
    </location>
</feature>
<evidence type="ECO:0000259" key="13">
    <source>
        <dbReference type="Pfam" id="PF13476"/>
    </source>
</evidence>
<evidence type="ECO:0000256" key="11">
    <source>
        <dbReference type="ARBA" id="ARBA00023242"/>
    </source>
</evidence>
<dbReference type="GO" id="GO:0005524">
    <property type="term" value="F:ATP binding"/>
    <property type="evidence" value="ECO:0007669"/>
    <property type="project" value="UniProtKB-KW"/>
</dbReference>
<feature type="coiled-coil region" evidence="12">
    <location>
        <begin position="323"/>
        <end position="428"/>
    </location>
</feature>
<dbReference type="GO" id="GO:0003697">
    <property type="term" value="F:single-stranded DNA binding"/>
    <property type="evidence" value="ECO:0007669"/>
    <property type="project" value="TreeGrafter"/>
</dbReference>
<dbReference type="Pfam" id="PF13476">
    <property type="entry name" value="AAA_23"/>
    <property type="match status" value="1"/>
</dbReference>
<evidence type="ECO:0000256" key="8">
    <source>
        <dbReference type="ARBA" id="ARBA00023054"/>
    </source>
</evidence>
<evidence type="ECO:0000256" key="12">
    <source>
        <dbReference type="SAM" id="Coils"/>
    </source>
</evidence>
<evidence type="ECO:0000256" key="3">
    <source>
        <dbReference type="ARBA" id="ARBA00006793"/>
    </source>
</evidence>
<proteinExistence type="inferred from homology"/>
<dbReference type="InterPro" id="IPR027417">
    <property type="entry name" value="P-loop_NTPase"/>
</dbReference>
<keyword evidence="10" id="KW-0234">DNA repair</keyword>
<keyword evidence="9" id="KW-0233">DNA recombination</keyword>
<reference evidence="14" key="1">
    <citation type="submission" date="2012-04" db="EMBL/GenBank/DDBJ databases">
        <title>The Genome Sequence of Loa loa.</title>
        <authorList>
            <consortium name="The Broad Institute Genome Sequencing Platform"/>
            <consortium name="Broad Institute Genome Sequencing Center for Infectious Disease"/>
            <person name="Nutman T.B."/>
            <person name="Fink D.L."/>
            <person name="Russ C."/>
            <person name="Young S."/>
            <person name="Zeng Q."/>
            <person name="Gargeya S."/>
            <person name="Alvarado L."/>
            <person name="Berlin A."/>
            <person name="Chapman S.B."/>
            <person name="Chen Z."/>
            <person name="Freedman E."/>
            <person name="Gellesch M."/>
            <person name="Goldberg J."/>
            <person name="Griggs A."/>
            <person name="Gujja S."/>
            <person name="Heilman E.R."/>
            <person name="Heiman D."/>
            <person name="Howarth C."/>
            <person name="Mehta T."/>
            <person name="Neiman D."/>
            <person name="Pearson M."/>
            <person name="Roberts A."/>
            <person name="Saif S."/>
            <person name="Shea T."/>
            <person name="Shenoy N."/>
            <person name="Sisk P."/>
            <person name="Stolte C."/>
            <person name="Sykes S."/>
            <person name="White J."/>
            <person name="Yandava C."/>
            <person name="Haas B."/>
            <person name="Henn M.R."/>
            <person name="Nusbaum C."/>
            <person name="Birren B."/>
        </authorList>
    </citation>
    <scope>NUCLEOTIDE SEQUENCE [LARGE SCALE GENOMIC DNA]</scope>
</reference>
<dbReference type="EMBL" id="JH712074">
    <property type="protein sequence ID" value="EFO23010.2"/>
    <property type="molecule type" value="Genomic_DNA"/>
</dbReference>
<keyword evidence="11" id="KW-0539">Nucleus</keyword>
<dbReference type="OrthoDB" id="10072614at2759"/>
<dbReference type="CTD" id="9942885"/>
<dbReference type="InParanoid" id="A0A1S0TZX9"/>
<evidence type="ECO:0000256" key="10">
    <source>
        <dbReference type="ARBA" id="ARBA00023204"/>
    </source>
</evidence>
<keyword evidence="4" id="KW-0158">Chromosome</keyword>
<dbReference type="GeneID" id="9942885"/>
<sequence length="1100" mass="127178">MREASKRQPSSCFSVTPKCRKKYDAIVKDGTSKCSLNEKILEVPGRIASIELFNFMCHESLKINFDVLNRNCFFIGGSNGSGKSALFAALNMGLGGRGSQNERGNAVKQYIKDGQSRAKVRIVLTNRGFGRYPGYGDAIAVERIINFTSSTYQLKSLTYKGGRCHEEVVSHKKTDLDKLLARFSIQLDNPIFWMSQNRCREFLQELKPGKLYNMFMAATGLDFSRQCYSESETYSAESEKLVLSVRQACSDKLKEIEKLREDRKRIQNMEQNKQSLSELKTILRWLPIRDCHKDLCRHEKLLVKAVEVYTKLKEGFAVKEKMKADCLQKFEQIQKNKDELQEKMKNLQIELKNLGKEKKSRRDEMLDVGQQLSAVERNHRVLDAEISSMEQQLKEIEAKKNQGIHYSIVEAEAELFELENRCTAVKEKQYLVEERRKCFETELTNAIKAERSLEADISHWNAMLRELCDERERMVAMQQNCLARFGTSVPQIVSLIKQNAAKFSKKPIGPIGAYIRIKDESWALAVEHCLRHLLSVWLCDNVQDRNILDSILQKYNIRTMGYIISKFSESRYDITLFEPPSEYLTVARMMTVTDDNVFNVLVDQTQMESILLIGSDGLARKLMAQNPPKNVCKGFTKNGDEVFAKTGNQVYRFYGNHRYQKSVILTSIEITNARIFDDQIMKAEDELRSNRASLAKVQKNRQKLEADMTNEIQQSNQELQRLRVDEVRRRYLQKRLDTARFEGGVDGQVMNLVSNLDQYRREKEKFIQSGDVLQQQLTRSRQLLRDTEIIRAKKAREMEANENELKKCEADLDECSSEVDKMNDCENEYRQKLSKLEIHISGLEEKIKALNEKLQKIKEEAKESVTDAPPDFANLPNTAEAEERCRKLECRIQSAQESLEGTVVSEEALRALQNSYERLQRKYNSARQVVLGLKNRLKLRNEKFIEVRNLTAKRLNELYSGLMSIRNFKGSLIVDHGERAIYIIAGTQKNQEIDQVALLEHYRGKGNLQDLRGLSGGERTYTSACFVMALWQAMETPIRCMDEFDVFLDLNNRKIVMELFADLATRQYPSHQFIFFTPQGVADFAHRDRVQLFEMPKIRR</sequence>